<evidence type="ECO:0000256" key="12">
    <source>
        <dbReference type="ARBA" id="ARBA00023136"/>
    </source>
</evidence>
<dbReference type="GO" id="GO:0061630">
    <property type="term" value="F:ubiquitin protein ligase activity"/>
    <property type="evidence" value="ECO:0007669"/>
    <property type="project" value="UniProtKB-EC"/>
</dbReference>
<sequence>MGSAGNQNPWAPYNNYKDCTQGVCSIYCPQFCYFIFPPPPPENDSAAPFSPLIIAIIGVLASVFLLVSYYAIVTRYCKGRRNRTTTTSPDQTDPNRDHQFHADSASGLDEALIKKIAVCKFVRGDGLIEGSECAVCLSEFEENESLRLLPKCSHAFHLPCIDTWLRSHSNCPLCRAHVVVLANHLPIAQPSSSPPPLYVDSNQDPALNELVLTVDDREIVSPISDNRSPFQDCDENAEVVIKEVTSEKIVGSDFRRSISLGTFPFQRNLLISDVLKFDEIEDLRVEKDRSSKGIGCSKGFAVEERKSSGGNIKRSFSSGACIFTVRDKGKSSLLPH</sequence>
<dbReference type="GO" id="GO:0008270">
    <property type="term" value="F:zinc ion binding"/>
    <property type="evidence" value="ECO:0007669"/>
    <property type="project" value="UniProtKB-KW"/>
</dbReference>
<evidence type="ECO:0000313" key="18">
    <source>
        <dbReference type="EMBL" id="EYU42290.1"/>
    </source>
</evidence>
<keyword evidence="12 16" id="KW-0472">Membrane</keyword>
<evidence type="ECO:0000256" key="6">
    <source>
        <dbReference type="ARBA" id="ARBA00022692"/>
    </source>
</evidence>
<keyword evidence="5" id="KW-0808">Transferase</keyword>
<accession>A0A022RTM1</accession>
<evidence type="ECO:0000256" key="4">
    <source>
        <dbReference type="ARBA" id="ARBA00012483"/>
    </source>
</evidence>
<organism evidence="18 19">
    <name type="scientific">Erythranthe guttata</name>
    <name type="common">Yellow monkey flower</name>
    <name type="synonym">Mimulus guttatus</name>
    <dbReference type="NCBI Taxonomy" id="4155"/>
    <lineage>
        <taxon>Eukaryota</taxon>
        <taxon>Viridiplantae</taxon>
        <taxon>Streptophyta</taxon>
        <taxon>Embryophyta</taxon>
        <taxon>Tracheophyta</taxon>
        <taxon>Spermatophyta</taxon>
        <taxon>Magnoliopsida</taxon>
        <taxon>eudicotyledons</taxon>
        <taxon>Gunneridae</taxon>
        <taxon>Pentapetalae</taxon>
        <taxon>asterids</taxon>
        <taxon>lamiids</taxon>
        <taxon>Lamiales</taxon>
        <taxon>Phrymaceae</taxon>
        <taxon>Erythranthe</taxon>
    </lineage>
</organism>
<dbReference type="PROSITE" id="PS50089">
    <property type="entry name" value="ZF_RING_2"/>
    <property type="match status" value="1"/>
</dbReference>
<dbReference type="Proteomes" id="UP000030748">
    <property type="component" value="Unassembled WGS sequence"/>
</dbReference>
<dbReference type="Pfam" id="PF13639">
    <property type="entry name" value="zf-RING_2"/>
    <property type="match status" value="1"/>
</dbReference>
<dbReference type="KEGG" id="egt:105952379"/>
<comment type="pathway">
    <text evidence="3">Protein modification; protein ubiquitination.</text>
</comment>
<dbReference type="CDD" id="cd16461">
    <property type="entry name" value="RING-H2_EL5-like"/>
    <property type="match status" value="1"/>
</dbReference>
<dbReference type="UniPathway" id="UPA00143"/>
<feature type="domain" description="RING-type" evidence="17">
    <location>
        <begin position="133"/>
        <end position="175"/>
    </location>
</feature>
<dbReference type="GO" id="GO:0016020">
    <property type="term" value="C:membrane"/>
    <property type="evidence" value="ECO:0007669"/>
    <property type="project" value="UniProtKB-SubCell"/>
</dbReference>
<comment type="catalytic activity">
    <reaction evidence="1">
        <text>S-ubiquitinyl-[E2 ubiquitin-conjugating enzyme]-L-cysteine + [acceptor protein]-L-lysine = [E2 ubiquitin-conjugating enzyme]-L-cysteine + N(6)-ubiquitinyl-[acceptor protein]-L-lysine.</text>
        <dbReference type="EC" id="2.3.2.27"/>
    </reaction>
</comment>
<evidence type="ECO:0000256" key="3">
    <source>
        <dbReference type="ARBA" id="ARBA00004906"/>
    </source>
</evidence>
<evidence type="ECO:0000256" key="10">
    <source>
        <dbReference type="ARBA" id="ARBA00022833"/>
    </source>
</evidence>
<evidence type="ECO:0000256" key="13">
    <source>
        <dbReference type="ARBA" id="ARBA00024209"/>
    </source>
</evidence>
<dbReference type="AlphaFoldDB" id="A0A022RTM1"/>
<evidence type="ECO:0000256" key="5">
    <source>
        <dbReference type="ARBA" id="ARBA00022679"/>
    </source>
</evidence>
<evidence type="ECO:0000256" key="15">
    <source>
        <dbReference type="SAM" id="MobiDB-lite"/>
    </source>
</evidence>
<name>A0A022RTM1_ERYGU</name>
<dbReference type="SMART" id="SM00184">
    <property type="entry name" value="RING"/>
    <property type="match status" value="1"/>
</dbReference>
<evidence type="ECO:0000256" key="16">
    <source>
        <dbReference type="SAM" id="Phobius"/>
    </source>
</evidence>
<reference evidence="18 19" key="1">
    <citation type="journal article" date="2013" name="Proc. Natl. Acad. Sci. U.S.A.">
        <title>Fine-scale variation in meiotic recombination in Mimulus inferred from population shotgun sequencing.</title>
        <authorList>
            <person name="Hellsten U."/>
            <person name="Wright K.M."/>
            <person name="Jenkins J."/>
            <person name="Shu S."/>
            <person name="Yuan Y."/>
            <person name="Wessler S.R."/>
            <person name="Schmutz J."/>
            <person name="Willis J.H."/>
            <person name="Rokhsar D.S."/>
        </authorList>
    </citation>
    <scope>NUCLEOTIDE SEQUENCE [LARGE SCALE GENOMIC DNA]</scope>
    <source>
        <strain evidence="19">cv. DUN x IM62</strain>
    </source>
</reference>
<evidence type="ECO:0000256" key="7">
    <source>
        <dbReference type="ARBA" id="ARBA00022723"/>
    </source>
</evidence>
<protein>
    <recommendedName>
        <fullName evidence="4">RING-type E3 ubiquitin transferase</fullName>
        <ecNumber evidence="4">2.3.2.27</ecNumber>
    </recommendedName>
</protein>
<keyword evidence="7" id="KW-0479">Metal-binding</keyword>
<feature type="transmembrane region" description="Helical" evidence="16">
    <location>
        <begin position="49"/>
        <end position="73"/>
    </location>
</feature>
<dbReference type="EC" id="2.3.2.27" evidence="4"/>
<evidence type="ECO:0000256" key="9">
    <source>
        <dbReference type="ARBA" id="ARBA00022786"/>
    </source>
</evidence>
<evidence type="ECO:0000256" key="14">
    <source>
        <dbReference type="PROSITE-ProRule" id="PRU00175"/>
    </source>
</evidence>
<evidence type="ECO:0000256" key="11">
    <source>
        <dbReference type="ARBA" id="ARBA00022989"/>
    </source>
</evidence>
<dbReference type="EMBL" id="KI630297">
    <property type="protein sequence ID" value="EYU42290.1"/>
    <property type="molecule type" value="Genomic_DNA"/>
</dbReference>
<dbReference type="InterPro" id="IPR001841">
    <property type="entry name" value="Znf_RING"/>
</dbReference>
<dbReference type="GO" id="GO:0016567">
    <property type="term" value="P:protein ubiquitination"/>
    <property type="evidence" value="ECO:0000318"/>
    <property type="project" value="GO_Central"/>
</dbReference>
<evidence type="ECO:0000256" key="1">
    <source>
        <dbReference type="ARBA" id="ARBA00000900"/>
    </source>
</evidence>
<dbReference type="InterPro" id="IPR044600">
    <property type="entry name" value="ATL1/ATL16-like"/>
</dbReference>
<comment type="similarity">
    <text evidence="13">Belongs to the RING-type zinc finger family. ATL subfamily.</text>
</comment>
<evidence type="ECO:0000256" key="8">
    <source>
        <dbReference type="ARBA" id="ARBA00022771"/>
    </source>
</evidence>
<dbReference type="SUPFAM" id="SSF57850">
    <property type="entry name" value="RING/U-box"/>
    <property type="match status" value="1"/>
</dbReference>
<dbReference type="InterPro" id="IPR013083">
    <property type="entry name" value="Znf_RING/FYVE/PHD"/>
</dbReference>
<feature type="region of interest" description="Disordered" evidence="15">
    <location>
        <begin position="82"/>
        <end position="101"/>
    </location>
</feature>
<dbReference type="PANTHER" id="PTHR46913">
    <property type="entry name" value="RING-H2 FINGER PROTEIN ATL16"/>
    <property type="match status" value="1"/>
</dbReference>
<dbReference type="PhylomeDB" id="A0A022RTM1"/>
<evidence type="ECO:0000256" key="2">
    <source>
        <dbReference type="ARBA" id="ARBA00004167"/>
    </source>
</evidence>
<keyword evidence="11 16" id="KW-1133">Transmembrane helix</keyword>
<keyword evidence="19" id="KW-1185">Reference proteome</keyword>
<keyword evidence="9" id="KW-0833">Ubl conjugation pathway</keyword>
<proteinExistence type="inferred from homology"/>
<keyword evidence="6 16" id="KW-0812">Transmembrane</keyword>
<dbReference type="PANTHER" id="PTHR46913:SF22">
    <property type="entry name" value="RING-TYPE E3 UBIQUITIN TRANSFERASE"/>
    <property type="match status" value="1"/>
</dbReference>
<dbReference type="FunFam" id="3.30.40.10:FF:000233">
    <property type="entry name" value="RING-H2 finger protein ATL54"/>
    <property type="match status" value="1"/>
</dbReference>
<evidence type="ECO:0000313" key="19">
    <source>
        <dbReference type="Proteomes" id="UP000030748"/>
    </source>
</evidence>
<evidence type="ECO:0000259" key="17">
    <source>
        <dbReference type="PROSITE" id="PS50089"/>
    </source>
</evidence>
<dbReference type="Gene3D" id="3.30.40.10">
    <property type="entry name" value="Zinc/RING finger domain, C3HC4 (zinc finger)"/>
    <property type="match status" value="1"/>
</dbReference>
<keyword evidence="10" id="KW-0862">Zinc</keyword>
<comment type="subcellular location">
    <subcellularLocation>
        <location evidence="2">Membrane</location>
        <topology evidence="2">Single-pass membrane protein</topology>
    </subcellularLocation>
</comment>
<dbReference type="OrthoDB" id="9984778at2759"/>
<dbReference type="eggNOG" id="KOG0800">
    <property type="taxonomic scope" value="Eukaryota"/>
</dbReference>
<gene>
    <name evidence="18" type="ORF">MIMGU_mgv1a009624mg</name>
</gene>
<keyword evidence="8 14" id="KW-0863">Zinc-finger</keyword>